<gene>
    <name evidence="1" type="ORF">FIV42_01390</name>
</gene>
<protein>
    <submittedName>
        <fullName evidence="1">FAD-dependent oxidoreductase</fullName>
    </submittedName>
</protein>
<dbReference type="Proteomes" id="UP000315995">
    <property type="component" value="Chromosome"/>
</dbReference>
<dbReference type="PANTHER" id="PTHR46313:SF3">
    <property type="entry name" value="PROLYCOPENE ISOMERASE, CHLOROPLASTIC"/>
    <property type="match status" value="1"/>
</dbReference>
<organism evidence="1 2">
    <name type="scientific">Persicimonas caeni</name>
    <dbReference type="NCBI Taxonomy" id="2292766"/>
    <lineage>
        <taxon>Bacteria</taxon>
        <taxon>Deltaproteobacteria</taxon>
        <taxon>Bradymonadales</taxon>
        <taxon>Bradymonadaceae</taxon>
        <taxon>Persicimonas</taxon>
    </lineage>
</organism>
<keyword evidence="2" id="KW-1185">Reference proteome</keyword>
<dbReference type="SUPFAM" id="SSF51905">
    <property type="entry name" value="FAD/NAD(P)-binding domain"/>
    <property type="match status" value="1"/>
</dbReference>
<proteinExistence type="predicted"/>
<dbReference type="GO" id="GO:0016116">
    <property type="term" value="P:carotenoid metabolic process"/>
    <property type="evidence" value="ECO:0007669"/>
    <property type="project" value="InterPro"/>
</dbReference>
<dbReference type="PANTHER" id="PTHR46313">
    <property type="match status" value="1"/>
</dbReference>
<sequence>MERVDVAVIGAGFGGLACALRLAEAGAKVALFERLTYPGGCASTFKRRGYRFEAGATLFSGFGEGQLFREWMDRYDLDVEFQQLDPVVRLRTGRFELDVPPHRDRFIERFCKLPGAPKERLRKFFAWQEKVADALWELFDDPTLLPPLSAGALFRHLGRSPKYLPLVPIVGKSVGEVLRRWELWDFGPLRSYLDAVCQITVQASADEAEAPFALGAIDYFFRGTGHIRGGIGELAFALTDTIEALGGQVFFADAVARLEREGTGWKVVSRRRELLADKVVTNLLPQNVAEMLGRPVDEHPKLAGLAERVAGGWGAAMLYLGIDGDADIPTKSYHVEMVGDLGEPFIEGNHIFCSVGGADEPNRAPDAQRVATVSTHVDMHKLLALEPNRRGEYISWIQGRMRDLLARRAPEIAEAVVFEMTASPRTFARFTNRKDGFVGGIPRRAGLHNYRQMWPVEVEGGLYLVGDTVFPGQSTLAVALGGVRVADTIYRG</sequence>
<reference evidence="1 2" key="1">
    <citation type="submission" date="2019-06" db="EMBL/GenBank/DDBJ databases">
        <title>Persicimonas caeni gen. nov., sp. nov., a predatory bacterium isolated from solar saltern.</title>
        <authorList>
            <person name="Wang S."/>
        </authorList>
    </citation>
    <scope>NUCLEOTIDE SEQUENCE [LARGE SCALE GENOMIC DNA]</scope>
    <source>
        <strain evidence="1 2">YN101</strain>
    </source>
</reference>
<dbReference type="PRINTS" id="PR00419">
    <property type="entry name" value="ADXRDTASE"/>
</dbReference>
<accession>A0A5B8XZR7</accession>
<dbReference type="RefSeq" id="WP_141195934.1">
    <property type="nucleotide sequence ID" value="NZ_CP041186.1"/>
</dbReference>
<dbReference type="Gene3D" id="3.50.50.60">
    <property type="entry name" value="FAD/NAD(P)-binding domain"/>
    <property type="match status" value="2"/>
</dbReference>
<dbReference type="EMBL" id="CP041186">
    <property type="protein sequence ID" value="QDG49436.1"/>
    <property type="molecule type" value="Genomic_DNA"/>
</dbReference>
<dbReference type="InterPro" id="IPR036188">
    <property type="entry name" value="FAD/NAD-bd_sf"/>
</dbReference>
<evidence type="ECO:0000313" key="2">
    <source>
        <dbReference type="Proteomes" id="UP000315995"/>
    </source>
</evidence>
<dbReference type="PROSITE" id="PS51257">
    <property type="entry name" value="PROKAR_LIPOPROTEIN"/>
    <property type="match status" value="1"/>
</dbReference>
<accession>A0A4Y6PM97</accession>
<dbReference type="AlphaFoldDB" id="A0A4Y6PM97"/>
<dbReference type="Pfam" id="PF13450">
    <property type="entry name" value="NAD_binding_8"/>
    <property type="match status" value="1"/>
</dbReference>
<evidence type="ECO:0000313" key="1">
    <source>
        <dbReference type="EMBL" id="QDG49436.1"/>
    </source>
</evidence>
<dbReference type="OrthoDB" id="9794630at2"/>
<dbReference type="InterPro" id="IPR045892">
    <property type="entry name" value="CrtISO-like"/>
</dbReference>
<name>A0A4Y6PM97_PERCE</name>